<keyword evidence="2" id="KW-1185">Reference proteome</keyword>
<reference evidence="2" key="1">
    <citation type="submission" date="2017-06" db="EMBL/GenBank/DDBJ databases">
        <authorList>
            <person name="Varghese N."/>
            <person name="Submissions S."/>
        </authorList>
    </citation>
    <scope>NUCLEOTIDE SEQUENCE [LARGE SCALE GENOMIC DNA]</scope>
    <source>
        <strain evidence="2">DSM 28041</strain>
    </source>
</reference>
<proteinExistence type="predicted"/>
<gene>
    <name evidence="1" type="ORF">SAMN06269173_104276</name>
</gene>
<dbReference type="AlphaFoldDB" id="A0A238XRX6"/>
<dbReference type="Proteomes" id="UP000198310">
    <property type="component" value="Unassembled WGS sequence"/>
</dbReference>
<organism evidence="1 2">
    <name type="scientific">Hymenobacter mucosus</name>
    <dbReference type="NCBI Taxonomy" id="1411120"/>
    <lineage>
        <taxon>Bacteria</taxon>
        <taxon>Pseudomonadati</taxon>
        <taxon>Bacteroidota</taxon>
        <taxon>Cytophagia</taxon>
        <taxon>Cytophagales</taxon>
        <taxon>Hymenobacteraceae</taxon>
        <taxon>Hymenobacter</taxon>
    </lineage>
</organism>
<evidence type="ECO:0000313" key="1">
    <source>
        <dbReference type="EMBL" id="SNR60769.1"/>
    </source>
</evidence>
<protein>
    <submittedName>
        <fullName evidence="1">Uncharacterized protein</fullName>
    </submittedName>
</protein>
<evidence type="ECO:0000313" key="2">
    <source>
        <dbReference type="Proteomes" id="UP000198310"/>
    </source>
</evidence>
<dbReference type="EMBL" id="FZNS01000004">
    <property type="protein sequence ID" value="SNR60769.1"/>
    <property type="molecule type" value="Genomic_DNA"/>
</dbReference>
<name>A0A238XRX6_9BACT</name>
<sequence>MTGLLLQLKAWLHWLGQVLLDGMLADVFDRLADLLFP</sequence>
<accession>A0A238XRX6</accession>